<organism evidence="1 2">
    <name type="scientific">Trifolium medium</name>
    <dbReference type="NCBI Taxonomy" id="97028"/>
    <lineage>
        <taxon>Eukaryota</taxon>
        <taxon>Viridiplantae</taxon>
        <taxon>Streptophyta</taxon>
        <taxon>Embryophyta</taxon>
        <taxon>Tracheophyta</taxon>
        <taxon>Spermatophyta</taxon>
        <taxon>Magnoliopsida</taxon>
        <taxon>eudicotyledons</taxon>
        <taxon>Gunneridae</taxon>
        <taxon>Pentapetalae</taxon>
        <taxon>rosids</taxon>
        <taxon>fabids</taxon>
        <taxon>Fabales</taxon>
        <taxon>Fabaceae</taxon>
        <taxon>Papilionoideae</taxon>
        <taxon>50 kb inversion clade</taxon>
        <taxon>NPAAA clade</taxon>
        <taxon>Hologalegina</taxon>
        <taxon>IRL clade</taxon>
        <taxon>Trifolieae</taxon>
        <taxon>Trifolium</taxon>
    </lineage>
</organism>
<accession>A0A392VIE7</accession>
<dbReference type="EMBL" id="LXQA011133078">
    <property type="protein sequence ID" value="MCI86160.1"/>
    <property type="molecule type" value="Genomic_DNA"/>
</dbReference>
<reference evidence="1 2" key="1">
    <citation type="journal article" date="2018" name="Front. Plant Sci.">
        <title>Red Clover (Trifolium pratense) and Zigzag Clover (T. medium) - A Picture of Genomic Similarities and Differences.</title>
        <authorList>
            <person name="Dluhosova J."/>
            <person name="Istvanek J."/>
            <person name="Nedelnik J."/>
            <person name="Repkova J."/>
        </authorList>
    </citation>
    <scope>NUCLEOTIDE SEQUENCE [LARGE SCALE GENOMIC DNA]</scope>
    <source>
        <strain evidence="2">cv. 10/8</strain>
        <tissue evidence="1">Leaf</tissue>
    </source>
</reference>
<evidence type="ECO:0000313" key="1">
    <source>
        <dbReference type="EMBL" id="MCI86160.1"/>
    </source>
</evidence>
<keyword evidence="2" id="KW-1185">Reference proteome</keyword>
<sequence>MVILRELDDGEGNSTSFSLADSEIWGFDVGSSDSSDSDSSSGS</sequence>
<dbReference type="Proteomes" id="UP000265520">
    <property type="component" value="Unassembled WGS sequence"/>
</dbReference>
<dbReference type="AlphaFoldDB" id="A0A392VIE7"/>
<comment type="caution">
    <text evidence="1">The sequence shown here is derived from an EMBL/GenBank/DDBJ whole genome shotgun (WGS) entry which is preliminary data.</text>
</comment>
<feature type="non-terminal residue" evidence="1">
    <location>
        <position position="43"/>
    </location>
</feature>
<name>A0A392VIE7_9FABA</name>
<protein>
    <submittedName>
        <fullName evidence="1">Uncharacterized protein</fullName>
    </submittedName>
</protein>
<proteinExistence type="predicted"/>
<evidence type="ECO:0000313" key="2">
    <source>
        <dbReference type="Proteomes" id="UP000265520"/>
    </source>
</evidence>